<evidence type="ECO:0000256" key="5">
    <source>
        <dbReference type="SAM" id="MobiDB-lite"/>
    </source>
</evidence>
<evidence type="ECO:0000256" key="2">
    <source>
        <dbReference type="ARBA" id="ARBA00022980"/>
    </source>
</evidence>
<dbReference type="Proteomes" id="UP000612746">
    <property type="component" value="Unassembled WGS sequence"/>
</dbReference>
<dbReference type="AlphaFoldDB" id="A0A8H7PQ33"/>
<protein>
    <recommendedName>
        <fullName evidence="4">40S ribosomal protein S25</fullName>
    </recommendedName>
</protein>
<evidence type="ECO:0000256" key="3">
    <source>
        <dbReference type="ARBA" id="ARBA00023274"/>
    </source>
</evidence>
<dbReference type="EMBL" id="JAEPRA010000011">
    <property type="protein sequence ID" value="KAG2178364.1"/>
    <property type="molecule type" value="Genomic_DNA"/>
</dbReference>
<name>A0A8H7PQ33_9FUNG</name>
<dbReference type="InterPro" id="IPR004977">
    <property type="entry name" value="Ribosomal_eS25"/>
</dbReference>
<keyword evidence="2 4" id="KW-0689">Ribosomal protein</keyword>
<proteinExistence type="inferred from homology"/>
<gene>
    <name evidence="6" type="ORF">INT44_001516</name>
</gene>
<dbReference type="OrthoDB" id="10263513at2759"/>
<comment type="caution">
    <text evidence="6">The sequence shown here is derived from an EMBL/GenBank/DDBJ whole genome shotgun (WGS) entry which is preliminary data.</text>
</comment>
<feature type="region of interest" description="Disordered" evidence="5">
    <location>
        <begin position="1"/>
        <end position="30"/>
    </location>
</feature>
<keyword evidence="3 4" id="KW-0687">Ribonucleoprotein</keyword>
<dbReference type="GO" id="GO:1990904">
    <property type="term" value="C:ribonucleoprotein complex"/>
    <property type="evidence" value="ECO:0007669"/>
    <property type="project" value="UniProtKB-KW"/>
</dbReference>
<keyword evidence="7" id="KW-1185">Reference proteome</keyword>
<dbReference type="FunFam" id="3.30.63.20:FF:000001">
    <property type="entry name" value="40S ribosomal protein S25"/>
    <property type="match status" value="1"/>
</dbReference>
<evidence type="ECO:0000256" key="4">
    <source>
        <dbReference type="RuleBase" id="RU366057"/>
    </source>
</evidence>
<dbReference type="PANTHER" id="PTHR12850">
    <property type="entry name" value="40S RIBOSOMAL PROTEIN S25"/>
    <property type="match status" value="1"/>
</dbReference>
<sequence length="136" mass="15232">MAKKDAAAKPTSSSGGKKAKKKWSAKKVKDKSNNMVVLDKQTYERVFKEVPTYKFISQSVLVDRLRINGSLARIAIRELEDQGVIRRITRHASQVIYSKYIPHSPPSCLGPFLQSTDFFFPLSARATGGDDEKKAE</sequence>
<dbReference type="Gene3D" id="3.30.63.20">
    <property type="match status" value="1"/>
</dbReference>
<feature type="compositionally biased region" description="Basic residues" evidence="5">
    <location>
        <begin position="17"/>
        <end position="29"/>
    </location>
</feature>
<organism evidence="6 7">
    <name type="scientific">Umbelopsis vinacea</name>
    <dbReference type="NCBI Taxonomy" id="44442"/>
    <lineage>
        <taxon>Eukaryota</taxon>
        <taxon>Fungi</taxon>
        <taxon>Fungi incertae sedis</taxon>
        <taxon>Mucoromycota</taxon>
        <taxon>Mucoromycotina</taxon>
        <taxon>Umbelopsidomycetes</taxon>
        <taxon>Umbelopsidales</taxon>
        <taxon>Umbelopsidaceae</taxon>
        <taxon>Umbelopsis</taxon>
    </lineage>
</organism>
<accession>A0A8H7PQ33</accession>
<dbReference type="Pfam" id="PF03297">
    <property type="entry name" value="Ribosomal_S25"/>
    <property type="match status" value="1"/>
</dbReference>
<evidence type="ECO:0000256" key="1">
    <source>
        <dbReference type="ARBA" id="ARBA00009106"/>
    </source>
</evidence>
<comment type="similarity">
    <text evidence="1 4">Belongs to the eukaryotic ribosomal protein eS25 family.</text>
</comment>
<dbReference type="GO" id="GO:0005840">
    <property type="term" value="C:ribosome"/>
    <property type="evidence" value="ECO:0007669"/>
    <property type="project" value="UniProtKB-KW"/>
</dbReference>
<evidence type="ECO:0000313" key="6">
    <source>
        <dbReference type="EMBL" id="KAG2178364.1"/>
    </source>
</evidence>
<reference evidence="6" key="1">
    <citation type="submission" date="2020-12" db="EMBL/GenBank/DDBJ databases">
        <title>Metabolic potential, ecology and presence of endohyphal bacteria is reflected in genomic diversity of Mucoromycotina.</title>
        <authorList>
            <person name="Muszewska A."/>
            <person name="Okrasinska A."/>
            <person name="Steczkiewicz K."/>
            <person name="Drgas O."/>
            <person name="Orlowska M."/>
            <person name="Perlinska-Lenart U."/>
            <person name="Aleksandrzak-Piekarczyk T."/>
            <person name="Szatraj K."/>
            <person name="Zielenkiewicz U."/>
            <person name="Pilsyk S."/>
            <person name="Malc E."/>
            <person name="Mieczkowski P."/>
            <person name="Kruszewska J.S."/>
            <person name="Biernat P."/>
            <person name="Pawlowska J."/>
        </authorList>
    </citation>
    <scope>NUCLEOTIDE SEQUENCE</scope>
    <source>
        <strain evidence="6">WA0000051536</strain>
    </source>
</reference>
<evidence type="ECO:0000313" key="7">
    <source>
        <dbReference type="Proteomes" id="UP000612746"/>
    </source>
</evidence>